<evidence type="ECO:0000256" key="1">
    <source>
        <dbReference type="SAM" id="Phobius"/>
    </source>
</evidence>
<evidence type="ECO:0000313" key="3">
    <source>
        <dbReference type="EMBL" id="NMQ27378.1"/>
    </source>
</evidence>
<organism evidence="3 4">
    <name type="scientific">Candidatus Accumulibacter phosphatis</name>
    <dbReference type="NCBI Taxonomy" id="327160"/>
    <lineage>
        <taxon>Bacteria</taxon>
        <taxon>Pseudomonadati</taxon>
        <taxon>Pseudomonadota</taxon>
        <taxon>Betaproteobacteria</taxon>
        <taxon>Candidatus Accumulibacter</taxon>
    </lineage>
</organism>
<keyword evidence="1" id="KW-1133">Transmembrane helix</keyword>
<feature type="transmembrane region" description="Helical" evidence="1">
    <location>
        <begin position="74"/>
        <end position="94"/>
    </location>
</feature>
<accession>A0ABX1TXH1</accession>
<keyword evidence="4" id="KW-1185">Reference proteome</keyword>
<dbReference type="Pfam" id="PF04892">
    <property type="entry name" value="VanZ"/>
    <property type="match status" value="1"/>
</dbReference>
<keyword evidence="1" id="KW-0812">Transmembrane</keyword>
<dbReference type="PANTHER" id="PTHR28008">
    <property type="entry name" value="DOMAIN PROTEIN, PUTATIVE (AFU_ORTHOLOGUE AFUA_3G10980)-RELATED"/>
    <property type="match status" value="1"/>
</dbReference>
<feature type="transmembrane region" description="Helical" evidence="1">
    <location>
        <begin position="47"/>
        <end position="67"/>
    </location>
</feature>
<sequence>MPCLLPARLQQLRIASLVLLLVLVPGVFVLGAQPIAVGLVPVPWDKLAHLALCMLLAILIALSAGLLRLHGVALLLLAFVLTTLVGMLDEAHQAFLPGRSAGWDDFLADAFGALLGVFALARLGLAGRAGS</sequence>
<keyword evidence="1" id="KW-0472">Membrane</keyword>
<evidence type="ECO:0000259" key="2">
    <source>
        <dbReference type="Pfam" id="PF04892"/>
    </source>
</evidence>
<evidence type="ECO:0000313" key="4">
    <source>
        <dbReference type="Proteomes" id="UP000749010"/>
    </source>
</evidence>
<feature type="transmembrane region" description="Helical" evidence="1">
    <location>
        <begin position="12"/>
        <end position="35"/>
    </location>
</feature>
<feature type="transmembrane region" description="Helical" evidence="1">
    <location>
        <begin position="106"/>
        <end position="125"/>
    </location>
</feature>
<dbReference type="InterPro" id="IPR006976">
    <property type="entry name" value="VanZ-like"/>
</dbReference>
<dbReference type="RefSeq" id="WP_169065823.1">
    <property type="nucleotide sequence ID" value="NZ_SPMY01000017.1"/>
</dbReference>
<comment type="caution">
    <text evidence="3">The sequence shown here is derived from an EMBL/GenBank/DDBJ whole genome shotgun (WGS) entry which is preliminary data.</text>
</comment>
<proteinExistence type="predicted"/>
<gene>
    <name evidence="3" type="ORF">E4Q23_06180</name>
</gene>
<feature type="domain" description="VanZ-like" evidence="2">
    <location>
        <begin position="44"/>
        <end position="119"/>
    </location>
</feature>
<reference evidence="3 4" key="1">
    <citation type="submission" date="2019-03" db="EMBL/GenBank/DDBJ databases">
        <title>Metabolic reconstructions from genomes of highly enriched 'Candidatus Accumulibacter' and 'Candidatus Competibacter' bioreactor populations.</title>
        <authorList>
            <person name="Annavajhala M.K."/>
            <person name="Welles L."/>
            <person name="Abbas B."/>
            <person name="Sorokin D."/>
            <person name="Park H."/>
            <person name="Van Loosdrecht M."/>
            <person name="Chandran K."/>
        </authorList>
    </citation>
    <scope>NUCLEOTIDE SEQUENCE [LARGE SCALE GENOMIC DNA]</scope>
    <source>
        <strain evidence="3 4">SBR_S</strain>
    </source>
</reference>
<dbReference type="NCBIfam" id="NF037970">
    <property type="entry name" value="vanZ_1"/>
    <property type="match status" value="1"/>
</dbReference>
<dbReference type="Proteomes" id="UP000749010">
    <property type="component" value="Unassembled WGS sequence"/>
</dbReference>
<name>A0ABX1TXH1_9PROT</name>
<dbReference type="PANTHER" id="PTHR28008:SF1">
    <property type="entry name" value="DOMAIN PROTEIN, PUTATIVE (AFU_ORTHOLOGUE AFUA_3G10980)-RELATED"/>
    <property type="match status" value="1"/>
</dbReference>
<protein>
    <submittedName>
        <fullName evidence="3">Teicoplanin resistance protein VanZ</fullName>
    </submittedName>
</protein>
<dbReference type="EMBL" id="SPMY01000017">
    <property type="protein sequence ID" value="NMQ27378.1"/>
    <property type="molecule type" value="Genomic_DNA"/>
</dbReference>